<keyword evidence="4" id="KW-1185">Reference proteome</keyword>
<proteinExistence type="predicted"/>
<name>A0ABD3PQL5_9STRA</name>
<feature type="transmembrane region" description="Helical" evidence="2">
    <location>
        <begin position="82"/>
        <end position="101"/>
    </location>
</feature>
<evidence type="ECO:0000256" key="1">
    <source>
        <dbReference type="SAM" id="MobiDB-lite"/>
    </source>
</evidence>
<dbReference type="Proteomes" id="UP001530400">
    <property type="component" value="Unassembled WGS sequence"/>
</dbReference>
<protein>
    <submittedName>
        <fullName evidence="3">Uncharacterized protein</fullName>
    </submittedName>
</protein>
<dbReference type="AlphaFoldDB" id="A0ABD3PQL5"/>
<evidence type="ECO:0000256" key="2">
    <source>
        <dbReference type="SAM" id="Phobius"/>
    </source>
</evidence>
<organism evidence="3 4">
    <name type="scientific">Cyclotella atomus</name>
    <dbReference type="NCBI Taxonomy" id="382360"/>
    <lineage>
        <taxon>Eukaryota</taxon>
        <taxon>Sar</taxon>
        <taxon>Stramenopiles</taxon>
        <taxon>Ochrophyta</taxon>
        <taxon>Bacillariophyta</taxon>
        <taxon>Coscinodiscophyceae</taxon>
        <taxon>Thalassiosirophycidae</taxon>
        <taxon>Stephanodiscales</taxon>
        <taxon>Stephanodiscaceae</taxon>
        <taxon>Cyclotella</taxon>
    </lineage>
</organism>
<feature type="region of interest" description="Disordered" evidence="1">
    <location>
        <begin position="267"/>
        <end position="288"/>
    </location>
</feature>
<sequence>MCRFFVSSKFIFTDSMFNVILTIIAHATVFKEETTLQFYEQVVVAIVSRQLWCFPKSSNTAVIPRFKLVNATFTYGPRNVPWLIYFLILTGLTMVLAGMASGGCQKTSYYGYYYSNSSSCATTAIGFIVLIILVPLLLFIPCCFKKHHVYFDIMTSAYSCCGCCKIRTMTYEYRFKIIGFETAASNKAAFDEFYIMNYVYETLGKHGNDVMGNYHLLSHFHCSDLANPIQPVHADNSIRDSLVMMKEHTAQEDNRHVPGPETVMRSIKHSSTGHTRKRQQQQAQSVAV</sequence>
<reference evidence="3 4" key="1">
    <citation type="submission" date="2024-10" db="EMBL/GenBank/DDBJ databases">
        <title>Updated reference genomes for cyclostephanoid diatoms.</title>
        <authorList>
            <person name="Roberts W.R."/>
            <person name="Alverson A.J."/>
        </authorList>
    </citation>
    <scope>NUCLEOTIDE SEQUENCE [LARGE SCALE GENOMIC DNA]</scope>
    <source>
        <strain evidence="3 4">AJA010-31</strain>
    </source>
</reference>
<keyword evidence="2" id="KW-0812">Transmembrane</keyword>
<accession>A0ABD3PQL5</accession>
<keyword evidence="2" id="KW-1133">Transmembrane helix</keyword>
<dbReference type="EMBL" id="JALLPJ020000501">
    <property type="protein sequence ID" value="KAL3790448.1"/>
    <property type="molecule type" value="Genomic_DNA"/>
</dbReference>
<evidence type="ECO:0000313" key="3">
    <source>
        <dbReference type="EMBL" id="KAL3790448.1"/>
    </source>
</evidence>
<comment type="caution">
    <text evidence="3">The sequence shown here is derived from an EMBL/GenBank/DDBJ whole genome shotgun (WGS) entry which is preliminary data.</text>
</comment>
<feature type="transmembrane region" description="Helical" evidence="2">
    <location>
        <begin position="121"/>
        <end position="144"/>
    </location>
</feature>
<keyword evidence="2" id="KW-0472">Membrane</keyword>
<gene>
    <name evidence="3" type="ORF">ACHAWO_007138</name>
</gene>
<evidence type="ECO:0000313" key="4">
    <source>
        <dbReference type="Proteomes" id="UP001530400"/>
    </source>
</evidence>